<reference evidence="5 6" key="1">
    <citation type="journal article" date="2012" name="PLoS Pathog.">
        <title>Comparative pathogenomics reveals horizontally acquired novel virulence genes in fungi infecting cereal hosts.</title>
        <authorList>
            <person name="Gardiner D.M."/>
            <person name="McDonald M.C."/>
            <person name="Covarelli L."/>
            <person name="Solomon P.S."/>
            <person name="Rusu A.G."/>
            <person name="Marshall M."/>
            <person name="Kazan K."/>
            <person name="Chakraborty S."/>
            <person name="McDonald B.A."/>
            <person name="Manners J.M."/>
        </authorList>
    </citation>
    <scope>NUCLEOTIDE SEQUENCE [LARGE SCALE GENOMIC DNA]</scope>
    <source>
        <strain evidence="5 6">CS3096</strain>
    </source>
</reference>
<evidence type="ECO:0000259" key="4">
    <source>
        <dbReference type="Pfam" id="PF17111"/>
    </source>
</evidence>
<dbReference type="eggNOG" id="ENOG502S0G2">
    <property type="taxonomic scope" value="Eukaryota"/>
</dbReference>
<dbReference type="Proteomes" id="UP000007978">
    <property type="component" value="Chromosome 2"/>
</dbReference>
<dbReference type="InterPro" id="IPR002110">
    <property type="entry name" value="Ankyrin_rpt"/>
</dbReference>
<dbReference type="PROSITE" id="PS50088">
    <property type="entry name" value="ANK_REPEAT"/>
    <property type="match status" value="1"/>
</dbReference>
<sequence length="745" mass="83250">MSDPLSLAASIAGLISLADVTFKYTYKFVRAAKDAKPDVSALADEINNLGSVLRVLEALASDMEAEGDQFDPTLRNHYLNHCFKTLSRIEMTTKKATERFVRSKVDSIYQHLKWPFSSSETNNLLDELSRHKETINMALAADSMQKLQTSLTKMDKLGESISKKQQVLSYFMKADPQDNLATSIKLRHSMTGLWLTESTDFVRRIETPGSKLWLTEIVYTLQEAKNEEDRREHGKRQGSEKTWDHLATALERAVRAYDYSGITSLMDSGCPIDIHMPTKQGGPALILALELERPAMVKWLLEHGASVLSAKYTNGVEDSVIEIASTRAIFSNQLTDIVGRGKDLSAILNRQSLSVFHGTKNWRSGTHHAFTTPLHIASWLGNKSGVSLMVNHGALVDASDDNGWTPLMYARSVDMACHLIRLGASTSTLCRFGSLTSMIRWFGPELFQELYELLPSGLSEELLDQRSPQQFPAACDDIPMTEAILGNMSELQQDLLAEDHAGRSLMHCIVCEDDLFYFALNNYPDLADIGPFPWHLEWRSFSSLAFLTSSFRKYRRYVPLESFKTFLNLEPSRGWSPLCRAAASNIVTILENCLAIGADIDFEGCPLRSAVMIASACGSLEAVRFLVRQGASVTYTSEDRFKSCYLLAGTQPVKDWLLVGRYRDVMILTDGSDTAPTKEESLWSGYEKVKVVLYGKRARGPDESERDYRRRLARLKRSLHGNIVYSNVHKPTAGTGTELAGRSGL</sequence>
<accession>K3UI34</accession>
<feature type="repeat" description="ANK" evidence="3">
    <location>
        <begin position="369"/>
        <end position="401"/>
    </location>
</feature>
<keyword evidence="2 3" id="KW-0040">ANK repeat</keyword>
<keyword evidence="6" id="KW-1185">Reference proteome</keyword>
<feature type="domain" description="Azaphilone pigments biosynthesis cluster protein L N-terminal" evidence="4">
    <location>
        <begin position="3"/>
        <end position="165"/>
    </location>
</feature>
<name>K3UI34_FUSPC</name>
<dbReference type="KEGG" id="fpu:FPSE_08272"/>
<dbReference type="SUPFAM" id="SSF48403">
    <property type="entry name" value="Ankyrin repeat"/>
    <property type="match status" value="1"/>
</dbReference>
<protein>
    <recommendedName>
        <fullName evidence="4">Azaphilone pigments biosynthesis cluster protein L N-terminal domain-containing protein</fullName>
    </recommendedName>
</protein>
<dbReference type="HOGENOM" id="CLU_372991_0_0_1"/>
<dbReference type="SMART" id="SM00248">
    <property type="entry name" value="ANK"/>
    <property type="match status" value="6"/>
</dbReference>
<proteinExistence type="predicted"/>
<dbReference type="InterPro" id="IPR031348">
    <property type="entry name" value="PigL_N"/>
</dbReference>
<keyword evidence="1" id="KW-0677">Repeat</keyword>
<dbReference type="Pfam" id="PF17111">
    <property type="entry name" value="PigL_N"/>
    <property type="match status" value="1"/>
</dbReference>
<dbReference type="RefSeq" id="XP_009259665.1">
    <property type="nucleotide sequence ID" value="XM_009261390.1"/>
</dbReference>
<dbReference type="PANTHER" id="PTHR24171">
    <property type="entry name" value="ANKYRIN REPEAT DOMAIN-CONTAINING PROTEIN 39-RELATED"/>
    <property type="match status" value="1"/>
</dbReference>
<evidence type="ECO:0000313" key="6">
    <source>
        <dbReference type="Proteomes" id="UP000007978"/>
    </source>
</evidence>
<dbReference type="Pfam" id="PF12796">
    <property type="entry name" value="Ank_2"/>
    <property type="match status" value="1"/>
</dbReference>
<dbReference type="GeneID" id="20366890"/>
<evidence type="ECO:0000313" key="5">
    <source>
        <dbReference type="EMBL" id="EKJ71531.1"/>
    </source>
</evidence>
<dbReference type="AlphaFoldDB" id="K3UI34"/>
<evidence type="ECO:0000256" key="3">
    <source>
        <dbReference type="PROSITE-ProRule" id="PRU00023"/>
    </source>
</evidence>
<dbReference type="OrthoDB" id="194358at2759"/>
<comment type="caution">
    <text evidence="5">The sequence shown here is derived from an EMBL/GenBank/DDBJ whole genome shotgun (WGS) entry which is preliminary data.</text>
</comment>
<evidence type="ECO:0000256" key="1">
    <source>
        <dbReference type="ARBA" id="ARBA00022737"/>
    </source>
</evidence>
<dbReference type="EMBL" id="AFNW01000285">
    <property type="protein sequence ID" value="EKJ71531.1"/>
    <property type="molecule type" value="Genomic_DNA"/>
</dbReference>
<dbReference type="InterPro" id="IPR036770">
    <property type="entry name" value="Ankyrin_rpt-contain_sf"/>
</dbReference>
<evidence type="ECO:0000256" key="2">
    <source>
        <dbReference type="ARBA" id="ARBA00023043"/>
    </source>
</evidence>
<dbReference type="Gene3D" id="1.25.40.20">
    <property type="entry name" value="Ankyrin repeat-containing domain"/>
    <property type="match status" value="2"/>
</dbReference>
<gene>
    <name evidence="5" type="ORF">FPSE_08272</name>
</gene>
<organism evidence="5 6">
    <name type="scientific">Fusarium pseudograminearum (strain CS3096)</name>
    <name type="common">Wheat and barley crown-rot fungus</name>
    <dbReference type="NCBI Taxonomy" id="1028729"/>
    <lineage>
        <taxon>Eukaryota</taxon>
        <taxon>Fungi</taxon>
        <taxon>Dikarya</taxon>
        <taxon>Ascomycota</taxon>
        <taxon>Pezizomycotina</taxon>
        <taxon>Sordariomycetes</taxon>
        <taxon>Hypocreomycetidae</taxon>
        <taxon>Hypocreales</taxon>
        <taxon>Nectriaceae</taxon>
        <taxon>Fusarium</taxon>
    </lineage>
</organism>